<dbReference type="InterPro" id="IPR059041">
    <property type="entry name" value="Ig_DLEC1_1"/>
</dbReference>
<dbReference type="Pfam" id="PF23316">
    <property type="entry name" value="Ig_DLEC1_6th"/>
    <property type="match status" value="1"/>
</dbReference>
<dbReference type="GO" id="GO:0005929">
    <property type="term" value="C:cilium"/>
    <property type="evidence" value="ECO:0007669"/>
    <property type="project" value="TreeGrafter"/>
</dbReference>
<dbReference type="Gene3D" id="2.60.40.10">
    <property type="entry name" value="Immunoglobulins"/>
    <property type="match status" value="8"/>
</dbReference>
<dbReference type="OrthoDB" id="2115465at2759"/>
<dbReference type="GO" id="GO:0008285">
    <property type="term" value="P:negative regulation of cell population proliferation"/>
    <property type="evidence" value="ECO:0007669"/>
    <property type="project" value="InterPro"/>
</dbReference>
<proteinExistence type="predicted"/>
<comment type="caution">
    <text evidence="3">The sequence shown here is derived from an EMBL/GenBank/DDBJ whole genome shotgun (WGS) entry which is preliminary data.</text>
</comment>
<organism evidence="3 4">
    <name type="scientific">Holothuria leucospilota</name>
    <name type="common">Black long sea cucumber</name>
    <name type="synonym">Mertensiothuria leucospilota</name>
    <dbReference type="NCBI Taxonomy" id="206669"/>
    <lineage>
        <taxon>Eukaryota</taxon>
        <taxon>Metazoa</taxon>
        <taxon>Echinodermata</taxon>
        <taxon>Eleutherozoa</taxon>
        <taxon>Echinozoa</taxon>
        <taxon>Holothuroidea</taxon>
        <taxon>Aspidochirotacea</taxon>
        <taxon>Aspidochirotida</taxon>
        <taxon>Holothuriidae</taxon>
        <taxon>Holothuria</taxon>
    </lineage>
</organism>
<dbReference type="EMBL" id="JAIZAY010000018">
    <property type="protein sequence ID" value="KAJ8025227.1"/>
    <property type="molecule type" value="Genomic_DNA"/>
</dbReference>
<name>A0A9Q0YRU7_HOLLE</name>
<evidence type="ECO:0000256" key="1">
    <source>
        <dbReference type="SAM" id="MobiDB-lite"/>
    </source>
</evidence>
<dbReference type="Proteomes" id="UP001152320">
    <property type="component" value="Chromosome 18"/>
</dbReference>
<feature type="domain" description="Deleted in lung and esophageal cancer protein 1 Ig-like" evidence="2">
    <location>
        <begin position="287"/>
        <end position="387"/>
    </location>
</feature>
<dbReference type="GO" id="GO:0005737">
    <property type="term" value="C:cytoplasm"/>
    <property type="evidence" value="ECO:0007669"/>
    <property type="project" value="TreeGrafter"/>
</dbReference>
<dbReference type="InterPro" id="IPR013783">
    <property type="entry name" value="Ig-like_fold"/>
</dbReference>
<dbReference type="PANTHER" id="PTHR46348">
    <property type="entry name" value="DELETED IN LUNG AND ESOPHAGEAL CANCER PROTEIN 1"/>
    <property type="match status" value="1"/>
</dbReference>
<feature type="region of interest" description="Disordered" evidence="1">
    <location>
        <begin position="1"/>
        <end position="23"/>
    </location>
</feature>
<feature type="region of interest" description="Disordered" evidence="1">
    <location>
        <begin position="649"/>
        <end position="679"/>
    </location>
</feature>
<feature type="compositionally biased region" description="Polar residues" evidence="1">
    <location>
        <begin position="652"/>
        <end position="666"/>
    </location>
</feature>
<dbReference type="Pfam" id="PF23277">
    <property type="entry name" value="Ig_Dlec1_1"/>
    <property type="match status" value="1"/>
</dbReference>
<keyword evidence="4" id="KW-1185">Reference proteome</keyword>
<feature type="region of interest" description="Disordered" evidence="1">
    <location>
        <begin position="569"/>
        <end position="591"/>
    </location>
</feature>
<protein>
    <submittedName>
        <fullName evidence="3">Deleted in lung and esophageal cancer protein 1</fullName>
    </submittedName>
</protein>
<evidence type="ECO:0000313" key="4">
    <source>
        <dbReference type="Proteomes" id="UP001152320"/>
    </source>
</evidence>
<dbReference type="PANTHER" id="PTHR46348:SF1">
    <property type="entry name" value="DELETED IN LUNG AND ESOPHAGEAL CANCER PROTEIN 1"/>
    <property type="match status" value="1"/>
</dbReference>
<evidence type="ECO:0000313" key="3">
    <source>
        <dbReference type="EMBL" id="KAJ8025227.1"/>
    </source>
</evidence>
<dbReference type="InterPro" id="IPR033304">
    <property type="entry name" value="DLEC1"/>
</dbReference>
<sequence length="1715" mass="189897">MTSKLGKLQYEEPPMFLQRPTSGSSQDVTHILASTFRDLFTRDFVEQESVRNLNKSRTGEDSYHEKYVEELRKVQVERERRMAEAAMLERHIMQARAKSMAEDERELNKVASDCDVYHDLGLPPVQSSFKHCLDSNLLRKHGLIVPEDFSTQEPPLAHAPKAANQPHYAEATQTSTKRVMSADKEHAQVRQDHALEIQRMMAQKSKKKVIKKEKWQETLTPETREMHRKDLTIVYKKSDFLRNPRHRPPSQTEGKRSLIKANTVSHQLGGAKTTVIDEGKDEPSIVFLATPSPLVFSTYQVGHVYEALLNLKNVSAASRPLRVRPPKSQHFAVGLGKFPGEQGMVAPGMSCQYNIRFMPDSLMNFEDELIIQTQSSQPLTVKLLGQRAPPILTLSSVIDCGFCLIGGEVTREFIVKNEGGSGRFCAMPRDCWPASSFKSVSSGDKTELPPFVIQPAMFELQAGHAISLYVTFMPREAALFEKSITIVCDNCTVKHFSIKGIGQTAGVLLKSVTGGESPPSLGDLQDISAQHHIKFTPVNPLTMDTKHIVIQNTTNVELPYYWQSLRPVPINPKPKDTSPEEEESPSNDEMLSSIRQPDSQLVFHVNPQNGILPPGGKVKAAVCFAPPEIGSFISVLQLILQNIPSIPDSHDQSLSSGEKLTHTPTPSKKHSQPQAQPLVDTSALEIEVRGECKEFDVTLHPYAIIVPGQILVSTTVRKQLMMTNYSQYPAFFKWDTVSDCHIIEIQPNQGQIPGRSTIDLEATITGGRVGHLEKTVLCHIESQPKPLALKVHATIKGPSVVIDTSAIDFGLIQFGSSASAKVVLRNESQVAASFKLRESPEFVVQNPSTGESQSELILSKEGGELAPLGSEVISVIFRPLLCRKISSVMECIVRDGSDCFIPVRADVQRPQACLLNCMITLQNAFRGVPTQYHAVLINQTLLPTKFEWQKSVGPEATSCEITLEPSHGILQPHEELKILVTLVADLEGHISNLLVPCSIEGMKHPVVMSISGEVKGLKVTYTTPKEENTSSVSLDDLISIDFGTEVEVGSTPSRIVLIQNHTAITAPFSIALEYFVAGKPPTPPESHKKRVDSPKRRGLLAPTANLADPKSKSSSQLQADYTKAILRENNGIAFTVEPATGILQPFETLTVKVTAFSDMWGSYSDRLVCKVSDLAPVVIPVKATVIGCPLKFQMATLKGQIPVVRFGTHVCGVPPVQRPLKIVNNSPCDLRIDWRLFNLLEGDPAVLDLIVNIGNSFPLLDENGEEVEPPVVDYHTPQNTPKDVDDTISESTFGQSQRAVDNNLLSHITEELEREAERKTSMEKLVSVQLKEHEGNPAEGPFSINKNQLIVPARNQVGIVTYFTPDVKYLSSLEATDCVGYALGYLSLVKETDKQHAELVKRAETFDVDPLRLDFTANMKPAILKIETSEEEGMVYRTAASRLLQPTVDSPQWTLHPSHCPTVEAIMTNGTQTPLQFQLLAQEPFFLANLDPVPKRPGESRQKRRPFEEFKEDEMITLPSQKNAEISVAFRLTLDLINQSLHELQPDTEKDGLCLTSNEGERKLHVRKDLDICYNNGTVQKLPLYAVVTLPSLVITPEKLDFGTCLVGQQRSLEVTITNSTASASFWKGYLCSQDPTDDRGLEVFNISPSLGYLEAHVTHVSQSKAILKILFTARHDVSYEGVFLFSGLLGEETRKLTVTGQGSYDNRHEALVNV</sequence>
<accession>A0A9Q0YRU7</accession>
<dbReference type="GO" id="GO:0015631">
    <property type="term" value="F:tubulin binding"/>
    <property type="evidence" value="ECO:0007669"/>
    <property type="project" value="TreeGrafter"/>
</dbReference>
<evidence type="ECO:0000259" key="2">
    <source>
        <dbReference type="Pfam" id="PF23277"/>
    </source>
</evidence>
<reference evidence="3" key="1">
    <citation type="submission" date="2021-10" db="EMBL/GenBank/DDBJ databases">
        <title>Tropical sea cucumber genome reveals ecological adaptation and Cuvierian tubules defense mechanism.</title>
        <authorList>
            <person name="Chen T."/>
        </authorList>
    </citation>
    <scope>NUCLEOTIDE SEQUENCE</scope>
    <source>
        <strain evidence="3">Nanhai2018</strain>
        <tissue evidence="3">Muscle</tissue>
    </source>
</reference>
<gene>
    <name evidence="3" type="ORF">HOLleu_35376</name>
</gene>